<evidence type="ECO:0000256" key="1">
    <source>
        <dbReference type="SAM" id="MobiDB-lite"/>
    </source>
</evidence>
<feature type="compositionally biased region" description="Low complexity" evidence="1">
    <location>
        <begin position="56"/>
        <end position="67"/>
    </location>
</feature>
<evidence type="ECO:0000313" key="3">
    <source>
        <dbReference type="Proteomes" id="UP000838878"/>
    </source>
</evidence>
<feature type="region of interest" description="Disordered" evidence="1">
    <location>
        <begin position="32"/>
        <end position="74"/>
    </location>
</feature>
<dbReference type="AlphaFoldDB" id="A0A8J9YJL1"/>
<sequence>MKISPVAALRFATSAQAAVSGARLVAEGTGVARSLGPTRSEANSTHHTIASEPGPAASTATARTTATDVPPNAL</sequence>
<dbReference type="Proteomes" id="UP000838878">
    <property type="component" value="Chromosome 7"/>
</dbReference>
<name>A0A8J9YJL1_9NEOP</name>
<protein>
    <submittedName>
        <fullName evidence="2">Uncharacterized protein</fullName>
    </submittedName>
</protein>
<feature type="non-terminal residue" evidence="2">
    <location>
        <position position="74"/>
    </location>
</feature>
<dbReference type="EMBL" id="OV170227">
    <property type="protein sequence ID" value="CAH0728221.1"/>
    <property type="molecule type" value="Genomic_DNA"/>
</dbReference>
<gene>
    <name evidence="2" type="ORF">BINO364_LOCUS13466</name>
</gene>
<accession>A0A8J9YJL1</accession>
<organism evidence="2 3">
    <name type="scientific">Brenthis ino</name>
    <name type="common">lesser marbled fritillary</name>
    <dbReference type="NCBI Taxonomy" id="405034"/>
    <lineage>
        <taxon>Eukaryota</taxon>
        <taxon>Metazoa</taxon>
        <taxon>Ecdysozoa</taxon>
        <taxon>Arthropoda</taxon>
        <taxon>Hexapoda</taxon>
        <taxon>Insecta</taxon>
        <taxon>Pterygota</taxon>
        <taxon>Neoptera</taxon>
        <taxon>Endopterygota</taxon>
        <taxon>Lepidoptera</taxon>
        <taxon>Glossata</taxon>
        <taxon>Ditrysia</taxon>
        <taxon>Papilionoidea</taxon>
        <taxon>Nymphalidae</taxon>
        <taxon>Heliconiinae</taxon>
        <taxon>Argynnini</taxon>
        <taxon>Brenthis</taxon>
    </lineage>
</organism>
<evidence type="ECO:0000313" key="2">
    <source>
        <dbReference type="EMBL" id="CAH0728221.1"/>
    </source>
</evidence>
<reference evidence="2" key="1">
    <citation type="submission" date="2021-12" db="EMBL/GenBank/DDBJ databases">
        <authorList>
            <person name="Martin H S."/>
        </authorList>
    </citation>
    <scope>NUCLEOTIDE SEQUENCE</scope>
</reference>
<keyword evidence="3" id="KW-1185">Reference proteome</keyword>
<proteinExistence type="predicted"/>